<evidence type="ECO:0000313" key="2">
    <source>
        <dbReference type="Proteomes" id="UP000004207"/>
    </source>
</evidence>
<keyword evidence="2" id="KW-1185">Reference proteome</keyword>
<reference evidence="1 2" key="1">
    <citation type="submission" date="2011-04" db="EMBL/GenBank/DDBJ databases">
        <authorList>
            <person name="Muzny D."/>
            <person name="Qin X."/>
            <person name="Deng J."/>
            <person name="Jiang H."/>
            <person name="Liu Y."/>
            <person name="Qu J."/>
            <person name="Song X.-Z."/>
            <person name="Zhang L."/>
            <person name="Thornton R."/>
            <person name="Coyle M."/>
            <person name="Francisco L."/>
            <person name="Jackson L."/>
            <person name="Javaid M."/>
            <person name="Korchina V."/>
            <person name="Kovar C."/>
            <person name="Mata R."/>
            <person name="Mathew T."/>
            <person name="Ngo R."/>
            <person name="Nguyen L."/>
            <person name="Nguyen N."/>
            <person name="Okwuonu G."/>
            <person name="Ongeri F."/>
            <person name="Pham C."/>
            <person name="Simmons D."/>
            <person name="Wilczek-Boney K."/>
            <person name="Hale W."/>
            <person name="Jakkamsetti A."/>
            <person name="Pham P."/>
            <person name="Ruth R."/>
            <person name="San Lucas F."/>
            <person name="Warren J."/>
            <person name="Zhang J."/>
            <person name="Zhao Z."/>
            <person name="Zhou C."/>
            <person name="Zhu D."/>
            <person name="Lee S."/>
            <person name="Bess C."/>
            <person name="Blankenburg K."/>
            <person name="Forbes L."/>
            <person name="Fu Q."/>
            <person name="Gubbala S."/>
            <person name="Hirani K."/>
            <person name="Jayaseelan J.C."/>
            <person name="Lara F."/>
            <person name="Munidasa M."/>
            <person name="Palculict T."/>
            <person name="Patil S."/>
            <person name="Pu L.-L."/>
            <person name="Saada N."/>
            <person name="Tang L."/>
            <person name="Weissenberger G."/>
            <person name="Zhu Y."/>
            <person name="Hemphill L."/>
            <person name="Shang Y."/>
            <person name="Youmans B."/>
            <person name="Ayvaz T."/>
            <person name="Ross M."/>
            <person name="Santibanez J."/>
            <person name="Aqrawi P."/>
            <person name="Gross S."/>
            <person name="Joshi V."/>
            <person name="Fowler G."/>
            <person name="Nazareth L."/>
            <person name="Reid J."/>
            <person name="Worley K."/>
            <person name="Petrosino J."/>
            <person name="Highlander S."/>
            <person name="Gibbs R."/>
        </authorList>
    </citation>
    <scope>NUCLEOTIDE SEQUENCE [LARGE SCALE GENOMIC DNA]</scope>
    <source>
        <strain evidence="1 2">ATCC 23330</strain>
    </source>
</reference>
<dbReference type="EMBL" id="AFHS01000036">
    <property type="protein sequence ID" value="EGK09340.1"/>
    <property type="molecule type" value="Genomic_DNA"/>
</dbReference>
<comment type="caution">
    <text evidence="1">The sequence shown here is derived from an EMBL/GenBank/DDBJ whole genome shotgun (WGS) entry which is preliminary data.</text>
</comment>
<dbReference type="Proteomes" id="UP000004207">
    <property type="component" value="Unassembled WGS sequence"/>
</dbReference>
<proteinExistence type="predicted"/>
<name>F5S721_KINKI</name>
<organism evidence="1 2">
    <name type="scientific">Kingella kingae ATCC 23330</name>
    <dbReference type="NCBI Taxonomy" id="887327"/>
    <lineage>
        <taxon>Bacteria</taxon>
        <taxon>Pseudomonadati</taxon>
        <taxon>Pseudomonadota</taxon>
        <taxon>Betaproteobacteria</taxon>
        <taxon>Neisseriales</taxon>
        <taxon>Neisseriaceae</taxon>
        <taxon>Kingella</taxon>
    </lineage>
</organism>
<sequence length="44" mass="4965">MVTHNHYFVQAASQQNTMANSRIVAPKRPLWQPKQPALSVCDSL</sequence>
<dbReference type="HOGENOM" id="CLU_3217381_0_0_4"/>
<dbReference type="AlphaFoldDB" id="F5S721"/>
<gene>
    <name evidence="1" type="ORF">HMPREF0476_1004</name>
</gene>
<protein>
    <submittedName>
        <fullName evidence="1">Uncharacterized protein</fullName>
    </submittedName>
</protein>
<evidence type="ECO:0000313" key="1">
    <source>
        <dbReference type="EMBL" id="EGK09340.1"/>
    </source>
</evidence>
<accession>F5S721</accession>